<protein>
    <submittedName>
        <fullName evidence="1">DUF5712 family protein</fullName>
    </submittedName>
</protein>
<gene>
    <name evidence="1" type="ORF">LO744_19950</name>
</gene>
<reference evidence="1" key="1">
    <citation type="submission" date="2021-11" db="EMBL/GenBank/DDBJ databases">
        <title>Description of novel Chryseobacterium species.</title>
        <authorList>
            <person name="Saticioglu I.B."/>
            <person name="Ay H."/>
            <person name="Altun S."/>
            <person name="Duman M."/>
        </authorList>
    </citation>
    <scope>NUCLEOTIDE SEQUENCE</scope>
    <source>
        <strain evidence="1">C-17</strain>
    </source>
</reference>
<keyword evidence="2" id="KW-1185">Reference proteome</keyword>
<dbReference type="Proteomes" id="UP001108025">
    <property type="component" value="Unassembled WGS sequence"/>
</dbReference>
<evidence type="ECO:0000313" key="1">
    <source>
        <dbReference type="EMBL" id="MCD1119120.1"/>
    </source>
</evidence>
<evidence type="ECO:0000313" key="2">
    <source>
        <dbReference type="Proteomes" id="UP001108025"/>
    </source>
</evidence>
<dbReference type="InterPro" id="IPR043766">
    <property type="entry name" value="BfmA-like"/>
</dbReference>
<organism evidence="1 2">
    <name type="scientific">Chryseobacterium turcicum</name>
    <dbReference type="NCBI Taxonomy" id="2898076"/>
    <lineage>
        <taxon>Bacteria</taxon>
        <taxon>Pseudomonadati</taxon>
        <taxon>Bacteroidota</taxon>
        <taxon>Flavobacteriia</taxon>
        <taxon>Flavobacteriales</taxon>
        <taxon>Weeksellaceae</taxon>
        <taxon>Chryseobacterium group</taxon>
        <taxon>Chryseobacterium</taxon>
    </lineage>
</organism>
<dbReference type="AlphaFoldDB" id="A0A9Q3V7I5"/>
<dbReference type="Pfam" id="PF18976">
    <property type="entry name" value="DUF5712"/>
    <property type="match status" value="2"/>
</dbReference>
<proteinExistence type="predicted"/>
<sequence length="474" mass="54918">MHISFTKHDPRISTSSKGILEYLDKENIGRESELEDFQENENLEISFDDEQFGNQNLFFTNAENGEEKFFTKDVASDKIDGNLSNRSKENESKFFMLNISPGKDEIEHLNEVVNLELKSKGIGETETEILNQTEEGKKYLELIKNDLMHQSLREYTRDVMKNYAENFDRNVYTNPEKLPTQKEEKEINQFAKNELKNQGISPEDSRYAEKYQELREEKATELGKDLSVRKMNENDLVWFAKVEEKRTYKGNDNWVIANRKIQKRISELGYSTREDAKKEIEDLKKSLFKDRVTGKVIREGMQKGGQQYHVHVIVSRYDNCPNKRHRKSISPLSNHRSGTVANKNIAVGFNRDEFFKKSEQSFDQKFQFQRTRSYEKFNQQKKERRASLSINAKKTKAKLKSVGKSVAGNMAAPVKQEVLKNSGIQELSKLNLMNGVSRELGFRIPLSIPKSPMQMVYKITRSAVGKILDVGKGY</sequence>
<comment type="caution">
    <text evidence="1">The sequence shown here is derived from an EMBL/GenBank/DDBJ whole genome shotgun (WGS) entry which is preliminary data.</text>
</comment>
<dbReference type="RefSeq" id="WP_230672585.1">
    <property type="nucleotide sequence ID" value="NZ_JAJNAY010000003.1"/>
</dbReference>
<name>A0A9Q3V7I5_9FLAO</name>
<accession>A0A9Q3V7I5</accession>
<dbReference type="EMBL" id="JAJNAY010000003">
    <property type="protein sequence ID" value="MCD1119120.1"/>
    <property type="molecule type" value="Genomic_DNA"/>
</dbReference>